<evidence type="ECO:0000313" key="3">
    <source>
        <dbReference type="Proteomes" id="UP000235777"/>
    </source>
</evidence>
<comment type="caution">
    <text evidence="2">The sequence shown here is derived from an EMBL/GenBank/DDBJ whole genome shotgun (WGS) entry which is preliminary data.</text>
</comment>
<evidence type="ECO:0000313" key="2">
    <source>
        <dbReference type="EMBL" id="PMS35332.1"/>
    </source>
</evidence>
<organism evidence="2 3">
    <name type="scientific">Trinickia symbiotica</name>
    <dbReference type="NCBI Taxonomy" id="863227"/>
    <lineage>
        <taxon>Bacteria</taxon>
        <taxon>Pseudomonadati</taxon>
        <taxon>Pseudomonadota</taxon>
        <taxon>Betaproteobacteria</taxon>
        <taxon>Burkholderiales</taxon>
        <taxon>Burkholderiaceae</taxon>
        <taxon>Trinickia</taxon>
    </lineage>
</organism>
<name>A0A2N7X178_9BURK</name>
<accession>A0A2N7X178</accession>
<gene>
    <name evidence="2" type="ORF">C0Z20_17665</name>
</gene>
<dbReference type="Pfam" id="PF20204">
    <property type="entry name" value="DUF6566"/>
    <property type="match status" value="1"/>
</dbReference>
<evidence type="ECO:0000259" key="1">
    <source>
        <dbReference type="Pfam" id="PF20204"/>
    </source>
</evidence>
<proteinExistence type="predicted"/>
<protein>
    <recommendedName>
        <fullName evidence="1">DUF6566 domain-containing protein</fullName>
    </recommendedName>
</protein>
<dbReference type="InterPro" id="IPR046696">
    <property type="entry name" value="DUF6566"/>
</dbReference>
<keyword evidence="3" id="KW-1185">Reference proteome</keyword>
<sequence length="126" mass="14081">MSAVEMRSKSCTGCLPAALAARCAPALYNWRATMEKLFPPEGSAERYEHNGYLIVAEATQVGRGQWLPQISVTRDGEPVPLEAPETVEPYWATREEAIRDGLERARHLLDLRDRVPLDARNPARGH</sequence>
<feature type="domain" description="DUF6566" evidence="1">
    <location>
        <begin position="43"/>
        <end position="114"/>
    </location>
</feature>
<reference evidence="2 3" key="1">
    <citation type="submission" date="2018-01" db="EMBL/GenBank/DDBJ databases">
        <title>Whole genome analyses suggest that Burkholderia sensu lato contains two further novel genera in the rhizoxinica-symbiotica group Mycetohabitans gen. nov., and Trinickia gen. nov.: implications for the evolution of diazotrophy and nodulation in the Burkholderiaceae.</title>
        <authorList>
            <person name="Estrada-de los Santos P."/>
            <person name="Palmer M."/>
            <person name="Chavez-Ramirez B."/>
            <person name="Beukes C."/>
            <person name="Steenkamp E.T."/>
            <person name="Hirsch A.M."/>
            <person name="Manyaka P."/>
            <person name="Maluk M."/>
            <person name="Lafos M."/>
            <person name="Crook M."/>
            <person name="Gross E."/>
            <person name="Simon M.F."/>
            <person name="Bueno dos Reis Junior F."/>
            <person name="Poole P.S."/>
            <person name="Venter S.N."/>
            <person name="James E.K."/>
        </authorList>
    </citation>
    <scope>NUCLEOTIDE SEQUENCE [LARGE SCALE GENOMIC DNA]</scope>
    <source>
        <strain evidence="2 3">JPY 581</strain>
    </source>
</reference>
<dbReference type="EMBL" id="PNYC01000011">
    <property type="protein sequence ID" value="PMS35332.1"/>
    <property type="molecule type" value="Genomic_DNA"/>
</dbReference>
<dbReference type="Proteomes" id="UP000235777">
    <property type="component" value="Unassembled WGS sequence"/>
</dbReference>
<dbReference type="AlphaFoldDB" id="A0A2N7X178"/>